<comment type="caution">
    <text evidence="1">The sequence shown here is derived from an EMBL/GenBank/DDBJ whole genome shotgun (WGS) entry which is preliminary data.</text>
</comment>
<keyword evidence="2" id="KW-1185">Reference proteome</keyword>
<name>A0A9P6BC84_9AGAR</name>
<evidence type="ECO:0000313" key="1">
    <source>
        <dbReference type="EMBL" id="KAF9521429.1"/>
    </source>
</evidence>
<gene>
    <name evidence="1" type="ORF">CPB83DRAFT_745980</name>
</gene>
<dbReference type="AlphaFoldDB" id="A0A9P6BC84"/>
<sequence length="95" mass="10577">MKDVRDGFFLRDFSARDGKEFQSTVKVGRYCFSISLNFFNPFLNKQAGKKVSLGVISVVCLSLPADLRYSLENMFLAGVIPGPNEPPLTAVSHYL</sequence>
<organism evidence="1 2">
    <name type="scientific">Crepidotus variabilis</name>
    <dbReference type="NCBI Taxonomy" id="179855"/>
    <lineage>
        <taxon>Eukaryota</taxon>
        <taxon>Fungi</taxon>
        <taxon>Dikarya</taxon>
        <taxon>Basidiomycota</taxon>
        <taxon>Agaricomycotina</taxon>
        <taxon>Agaricomycetes</taxon>
        <taxon>Agaricomycetidae</taxon>
        <taxon>Agaricales</taxon>
        <taxon>Agaricineae</taxon>
        <taxon>Crepidotaceae</taxon>
        <taxon>Crepidotus</taxon>
    </lineage>
</organism>
<dbReference type="EMBL" id="MU158068">
    <property type="protein sequence ID" value="KAF9521429.1"/>
    <property type="molecule type" value="Genomic_DNA"/>
</dbReference>
<protein>
    <submittedName>
        <fullName evidence="1">Uncharacterized protein</fullName>
    </submittedName>
</protein>
<reference evidence="1" key="1">
    <citation type="submission" date="2020-11" db="EMBL/GenBank/DDBJ databases">
        <authorList>
            <consortium name="DOE Joint Genome Institute"/>
            <person name="Ahrendt S."/>
            <person name="Riley R."/>
            <person name="Andreopoulos W."/>
            <person name="Labutti K."/>
            <person name="Pangilinan J."/>
            <person name="Ruiz-Duenas F.J."/>
            <person name="Barrasa J.M."/>
            <person name="Sanchez-Garcia M."/>
            <person name="Camarero S."/>
            <person name="Miyauchi S."/>
            <person name="Serrano A."/>
            <person name="Linde D."/>
            <person name="Babiker R."/>
            <person name="Drula E."/>
            <person name="Ayuso-Fernandez I."/>
            <person name="Pacheco R."/>
            <person name="Padilla G."/>
            <person name="Ferreira P."/>
            <person name="Barriuso J."/>
            <person name="Kellner H."/>
            <person name="Castanera R."/>
            <person name="Alfaro M."/>
            <person name="Ramirez L."/>
            <person name="Pisabarro A.G."/>
            <person name="Kuo A."/>
            <person name="Tritt A."/>
            <person name="Lipzen A."/>
            <person name="He G."/>
            <person name="Yan M."/>
            <person name="Ng V."/>
            <person name="Cullen D."/>
            <person name="Martin F."/>
            <person name="Rosso M.-N."/>
            <person name="Henrissat B."/>
            <person name="Hibbett D."/>
            <person name="Martinez A.T."/>
            <person name="Grigoriev I.V."/>
        </authorList>
    </citation>
    <scope>NUCLEOTIDE SEQUENCE</scope>
    <source>
        <strain evidence="1">CBS 506.95</strain>
    </source>
</reference>
<dbReference type="Proteomes" id="UP000807306">
    <property type="component" value="Unassembled WGS sequence"/>
</dbReference>
<proteinExistence type="predicted"/>
<dbReference type="OrthoDB" id="3253623at2759"/>
<accession>A0A9P6BC84</accession>
<feature type="non-terminal residue" evidence="1">
    <location>
        <position position="95"/>
    </location>
</feature>
<evidence type="ECO:0000313" key="2">
    <source>
        <dbReference type="Proteomes" id="UP000807306"/>
    </source>
</evidence>